<reference evidence="6 7" key="1">
    <citation type="submission" date="2020-12" db="EMBL/GenBank/DDBJ databases">
        <title>Whole genome sequences of gut porcine anaerobes.</title>
        <authorList>
            <person name="Kubasova T."/>
            <person name="Jahodarova E."/>
            <person name="Rychlik I."/>
        </authorList>
    </citation>
    <scope>NUCLEOTIDE SEQUENCE [LARGE SCALE GENOMIC DNA]</scope>
    <source>
        <strain evidence="6 7">An925</strain>
    </source>
</reference>
<proteinExistence type="inferred from homology"/>
<evidence type="ECO:0000259" key="5">
    <source>
        <dbReference type="Pfam" id="PF13632"/>
    </source>
</evidence>
<keyword evidence="4" id="KW-1133">Transmembrane helix</keyword>
<dbReference type="EMBL" id="JADYTN010000001">
    <property type="protein sequence ID" value="MCF2562578.1"/>
    <property type="molecule type" value="Genomic_DNA"/>
</dbReference>
<keyword evidence="7" id="KW-1185">Reference proteome</keyword>
<comment type="similarity">
    <text evidence="1">Belongs to the glycosyltransferase 2 family.</text>
</comment>
<sequence>MVLFPAYHEDAVIVSSIKSFLEQTYPKTNYDVAVISDHMTKSTNDALLALPITLHRPIFYKSSKARALQYAISETRKQYDHVVILDADNVVHPDFLERLNAVCCQGYDFVQCHRCAKNSDNDIAALEGTSEEINNTIFRKAHNIIGMSSALIGSGMCFRFEWFKNHVSKLQTAVEDRELEAMLMQENIFIKYEATIHVYDEKVSNQDNFRRQRLRWMTGQIQSLLFMLPYLPKAFIKGNINYIDKTLQQLLIPRSILLATIPVVAVIMTCVCWQWGLRWWALFIALIIALLIAIPRHLRTRAIFGKIISFFRLTGSMLQNLTKINIKSNDFIHTSHHK</sequence>
<dbReference type="PANTHER" id="PTHR43630:SF1">
    <property type="entry name" value="POLY-BETA-1,6-N-ACETYL-D-GLUCOSAMINE SYNTHASE"/>
    <property type="match status" value="1"/>
</dbReference>
<keyword evidence="4" id="KW-0472">Membrane</keyword>
<gene>
    <name evidence="6" type="ORF">I6E12_00405</name>
</gene>
<evidence type="ECO:0000256" key="3">
    <source>
        <dbReference type="ARBA" id="ARBA00022679"/>
    </source>
</evidence>
<keyword evidence="3" id="KW-0808">Transferase</keyword>
<dbReference type="InterPro" id="IPR029044">
    <property type="entry name" value="Nucleotide-diphossugar_trans"/>
</dbReference>
<feature type="transmembrane region" description="Helical" evidence="4">
    <location>
        <begin position="251"/>
        <end position="271"/>
    </location>
</feature>
<dbReference type="Pfam" id="PF13632">
    <property type="entry name" value="Glyco_trans_2_3"/>
    <property type="match status" value="1"/>
</dbReference>
<dbReference type="PANTHER" id="PTHR43630">
    <property type="entry name" value="POLY-BETA-1,6-N-ACETYL-D-GLUCOSAMINE SYNTHASE"/>
    <property type="match status" value="1"/>
</dbReference>
<keyword evidence="4" id="KW-0812">Transmembrane</keyword>
<dbReference type="Gene3D" id="3.90.550.10">
    <property type="entry name" value="Spore Coat Polysaccharide Biosynthesis Protein SpsA, Chain A"/>
    <property type="match status" value="1"/>
</dbReference>
<keyword evidence="2" id="KW-0328">Glycosyltransferase</keyword>
<evidence type="ECO:0000256" key="1">
    <source>
        <dbReference type="ARBA" id="ARBA00006739"/>
    </source>
</evidence>
<dbReference type="SUPFAM" id="SSF53448">
    <property type="entry name" value="Nucleotide-diphospho-sugar transferases"/>
    <property type="match status" value="1"/>
</dbReference>
<evidence type="ECO:0000313" key="7">
    <source>
        <dbReference type="Proteomes" id="UP001200470"/>
    </source>
</evidence>
<organism evidence="6 7">
    <name type="scientific">Xylanibacter brevis</name>
    <dbReference type="NCBI Taxonomy" id="83231"/>
    <lineage>
        <taxon>Bacteria</taxon>
        <taxon>Pseudomonadati</taxon>
        <taxon>Bacteroidota</taxon>
        <taxon>Bacteroidia</taxon>
        <taxon>Bacteroidales</taxon>
        <taxon>Prevotellaceae</taxon>
        <taxon>Xylanibacter</taxon>
    </lineage>
</organism>
<feature type="domain" description="Glycosyltransferase 2-like" evidence="5">
    <location>
        <begin position="81"/>
        <end position="291"/>
    </location>
</feature>
<comment type="caution">
    <text evidence="6">The sequence shown here is derived from an EMBL/GenBank/DDBJ whole genome shotgun (WGS) entry which is preliminary data.</text>
</comment>
<feature type="transmembrane region" description="Helical" evidence="4">
    <location>
        <begin position="277"/>
        <end position="294"/>
    </location>
</feature>
<dbReference type="InterPro" id="IPR001173">
    <property type="entry name" value="Glyco_trans_2-like"/>
</dbReference>
<dbReference type="Proteomes" id="UP001200470">
    <property type="component" value="Unassembled WGS sequence"/>
</dbReference>
<accession>A0ABS9CE22</accession>
<protein>
    <submittedName>
        <fullName evidence="6">Glycosyltransferase</fullName>
    </submittedName>
</protein>
<evidence type="ECO:0000313" key="6">
    <source>
        <dbReference type="EMBL" id="MCF2562578.1"/>
    </source>
</evidence>
<name>A0ABS9CE22_9BACT</name>
<evidence type="ECO:0000256" key="2">
    <source>
        <dbReference type="ARBA" id="ARBA00022676"/>
    </source>
</evidence>
<evidence type="ECO:0000256" key="4">
    <source>
        <dbReference type="SAM" id="Phobius"/>
    </source>
</evidence>